<dbReference type="SUPFAM" id="SSF52540">
    <property type="entry name" value="P-loop containing nucleoside triphosphate hydrolases"/>
    <property type="match status" value="1"/>
</dbReference>
<accession>A0A401YPA3</accession>
<dbReference type="PANTHER" id="PTHR24220:SF689">
    <property type="entry name" value="LIPOPROTEIN-RELEASING SYSTEM ATP-BINDING PROTEIN LOLD"/>
    <property type="match status" value="1"/>
</dbReference>
<gene>
    <name evidence="6" type="ORF">EHYA_04111</name>
</gene>
<dbReference type="PROSITE" id="PS50893">
    <property type="entry name" value="ABC_TRANSPORTER_2"/>
    <property type="match status" value="1"/>
</dbReference>
<evidence type="ECO:0000256" key="4">
    <source>
        <dbReference type="SAM" id="MobiDB-lite"/>
    </source>
</evidence>
<dbReference type="OrthoDB" id="9802264at2"/>
<dbReference type="SMART" id="SM00382">
    <property type="entry name" value="AAA"/>
    <property type="match status" value="1"/>
</dbReference>
<dbReference type="GO" id="GO:0005524">
    <property type="term" value="F:ATP binding"/>
    <property type="evidence" value="ECO:0007669"/>
    <property type="project" value="UniProtKB-KW"/>
</dbReference>
<evidence type="ECO:0000256" key="2">
    <source>
        <dbReference type="ARBA" id="ARBA00022741"/>
    </source>
</evidence>
<evidence type="ECO:0000256" key="1">
    <source>
        <dbReference type="ARBA" id="ARBA00005417"/>
    </source>
</evidence>
<dbReference type="RefSeq" id="WP_126638466.1">
    <property type="nucleotide sequence ID" value="NZ_BIFH01000020.1"/>
</dbReference>
<organism evidence="6 7">
    <name type="scientific">Embleya hyalina</name>
    <dbReference type="NCBI Taxonomy" id="516124"/>
    <lineage>
        <taxon>Bacteria</taxon>
        <taxon>Bacillati</taxon>
        <taxon>Actinomycetota</taxon>
        <taxon>Actinomycetes</taxon>
        <taxon>Kitasatosporales</taxon>
        <taxon>Streptomycetaceae</taxon>
        <taxon>Embleya</taxon>
    </lineage>
</organism>
<keyword evidence="2" id="KW-0547">Nucleotide-binding</keyword>
<dbReference type="InterPro" id="IPR027417">
    <property type="entry name" value="P-loop_NTPase"/>
</dbReference>
<evidence type="ECO:0000313" key="7">
    <source>
        <dbReference type="Proteomes" id="UP000286931"/>
    </source>
</evidence>
<evidence type="ECO:0000256" key="3">
    <source>
        <dbReference type="ARBA" id="ARBA00022840"/>
    </source>
</evidence>
<dbReference type="InterPro" id="IPR015854">
    <property type="entry name" value="ABC_transpr_LolD-like"/>
</dbReference>
<evidence type="ECO:0000313" key="6">
    <source>
        <dbReference type="EMBL" id="GCD96426.1"/>
    </source>
</evidence>
<keyword evidence="7" id="KW-1185">Reference proteome</keyword>
<comment type="caution">
    <text evidence="6">The sequence shown here is derived from an EMBL/GenBank/DDBJ whole genome shotgun (WGS) entry which is preliminary data.</text>
</comment>
<dbReference type="InterPro" id="IPR003439">
    <property type="entry name" value="ABC_transporter-like_ATP-bd"/>
</dbReference>
<dbReference type="PANTHER" id="PTHR24220">
    <property type="entry name" value="IMPORT ATP-BINDING PROTEIN"/>
    <property type="match status" value="1"/>
</dbReference>
<dbReference type="Proteomes" id="UP000286931">
    <property type="component" value="Unassembled WGS sequence"/>
</dbReference>
<reference evidence="6 7" key="1">
    <citation type="submission" date="2018-12" db="EMBL/GenBank/DDBJ databases">
        <title>Draft genome sequence of Embleya hyalina NBRC 13850T.</title>
        <authorList>
            <person name="Komaki H."/>
            <person name="Hosoyama A."/>
            <person name="Kimura A."/>
            <person name="Ichikawa N."/>
            <person name="Tamura T."/>
        </authorList>
    </citation>
    <scope>NUCLEOTIDE SEQUENCE [LARGE SCALE GENOMIC DNA]</scope>
    <source>
        <strain evidence="6 7">NBRC 13850</strain>
    </source>
</reference>
<sequence>MSLSSRSTRPTDRRAGADGSTAPPDNDVLRAHGLTLTQGSRTLLRDVSAAVRADETFAITGPDGAGKSALLACLSGVLAPDAGEIWFNSGPLHVLDEKGRTALRRRHFGLVDGRTRLLPELTVAENVALPLLLDRTRRTEAFAIARHWMERLDVTEHAEARPPGLGPALLRRAAVARALVTRPAVVFADEPAHGLAGAELDHLMRILVSAVRSHGITLVLATADRRVAAHADRGLVLREGRPDPRAEGW</sequence>
<dbReference type="GO" id="GO:0022857">
    <property type="term" value="F:transmembrane transporter activity"/>
    <property type="evidence" value="ECO:0007669"/>
    <property type="project" value="TreeGrafter"/>
</dbReference>
<comment type="similarity">
    <text evidence="1">Belongs to the ABC transporter superfamily.</text>
</comment>
<feature type="domain" description="ABC transporter" evidence="5">
    <location>
        <begin position="29"/>
        <end position="249"/>
    </location>
</feature>
<dbReference type="GO" id="GO:0016887">
    <property type="term" value="F:ATP hydrolysis activity"/>
    <property type="evidence" value="ECO:0007669"/>
    <property type="project" value="InterPro"/>
</dbReference>
<name>A0A401YPA3_9ACTN</name>
<evidence type="ECO:0000259" key="5">
    <source>
        <dbReference type="PROSITE" id="PS50893"/>
    </source>
</evidence>
<dbReference type="Gene3D" id="3.40.50.300">
    <property type="entry name" value="P-loop containing nucleotide triphosphate hydrolases"/>
    <property type="match status" value="1"/>
</dbReference>
<dbReference type="InterPro" id="IPR003593">
    <property type="entry name" value="AAA+_ATPase"/>
</dbReference>
<dbReference type="GO" id="GO:0005886">
    <property type="term" value="C:plasma membrane"/>
    <property type="evidence" value="ECO:0007669"/>
    <property type="project" value="TreeGrafter"/>
</dbReference>
<dbReference type="EMBL" id="BIFH01000020">
    <property type="protein sequence ID" value="GCD96426.1"/>
    <property type="molecule type" value="Genomic_DNA"/>
</dbReference>
<keyword evidence="3 6" id="KW-0067">ATP-binding</keyword>
<feature type="region of interest" description="Disordered" evidence="4">
    <location>
        <begin position="1"/>
        <end position="29"/>
    </location>
</feature>
<proteinExistence type="inferred from homology"/>
<dbReference type="AlphaFoldDB" id="A0A401YPA3"/>
<dbReference type="Pfam" id="PF00005">
    <property type="entry name" value="ABC_tran"/>
    <property type="match status" value="1"/>
</dbReference>
<protein>
    <submittedName>
        <fullName evidence="6">ABC transporter ATP-binding protein</fullName>
    </submittedName>
</protein>